<accession>A0ABD3HEJ2</accession>
<dbReference type="InterPro" id="IPR000210">
    <property type="entry name" value="BTB/POZ_dom"/>
</dbReference>
<dbReference type="SUPFAM" id="SSF54695">
    <property type="entry name" value="POZ domain"/>
    <property type="match status" value="1"/>
</dbReference>
<dbReference type="InterPro" id="IPR011333">
    <property type="entry name" value="SKP1/BTB/POZ_sf"/>
</dbReference>
<dbReference type="Gene3D" id="3.30.710.10">
    <property type="entry name" value="Potassium Channel Kv1.1, Chain A"/>
    <property type="match status" value="1"/>
</dbReference>
<organism evidence="3 4">
    <name type="scientific">Riccia sorocarpa</name>
    <dbReference type="NCBI Taxonomy" id="122646"/>
    <lineage>
        <taxon>Eukaryota</taxon>
        <taxon>Viridiplantae</taxon>
        <taxon>Streptophyta</taxon>
        <taxon>Embryophyta</taxon>
        <taxon>Marchantiophyta</taxon>
        <taxon>Marchantiopsida</taxon>
        <taxon>Marchantiidae</taxon>
        <taxon>Marchantiales</taxon>
        <taxon>Ricciaceae</taxon>
        <taxon>Riccia</taxon>
    </lineage>
</organism>
<evidence type="ECO:0000313" key="3">
    <source>
        <dbReference type="EMBL" id="KAL3689970.1"/>
    </source>
</evidence>
<keyword evidence="4" id="KW-1185">Reference proteome</keyword>
<reference evidence="3 4" key="1">
    <citation type="submission" date="2024-09" db="EMBL/GenBank/DDBJ databases">
        <title>Chromosome-scale assembly of Riccia sorocarpa.</title>
        <authorList>
            <person name="Paukszto L."/>
        </authorList>
    </citation>
    <scope>NUCLEOTIDE SEQUENCE [LARGE SCALE GENOMIC DNA]</scope>
    <source>
        <strain evidence="3">LP-2024</strain>
        <tissue evidence="3">Aerial parts of the thallus</tissue>
    </source>
</reference>
<comment type="caution">
    <text evidence="3">The sequence shown here is derived from an EMBL/GenBank/DDBJ whole genome shotgun (WGS) entry which is preliminary data.</text>
</comment>
<evidence type="ECO:0000259" key="2">
    <source>
        <dbReference type="PROSITE" id="PS50097"/>
    </source>
</evidence>
<gene>
    <name evidence="3" type="ORF">R1sor_016279</name>
</gene>
<evidence type="ECO:0000313" key="4">
    <source>
        <dbReference type="Proteomes" id="UP001633002"/>
    </source>
</evidence>
<dbReference type="SMART" id="SM00225">
    <property type="entry name" value="BTB"/>
    <property type="match status" value="1"/>
</dbReference>
<protein>
    <recommendedName>
        <fullName evidence="2">BTB domain-containing protein</fullName>
    </recommendedName>
</protein>
<dbReference type="Proteomes" id="UP001633002">
    <property type="component" value="Unassembled WGS sequence"/>
</dbReference>
<feature type="domain" description="BTB" evidence="2">
    <location>
        <begin position="30"/>
        <end position="98"/>
    </location>
</feature>
<dbReference type="EMBL" id="JBJQOH010000004">
    <property type="protein sequence ID" value="KAL3689970.1"/>
    <property type="molecule type" value="Genomic_DNA"/>
</dbReference>
<dbReference type="PANTHER" id="PTHR46306">
    <property type="entry name" value="BTB/POZ DOMAIN-CONTAINING PROTEIN 9"/>
    <property type="match status" value="1"/>
</dbReference>
<comment type="pathway">
    <text evidence="1">Protein modification; protein ubiquitination.</text>
</comment>
<sequence>MMASGIVVDSRTLSQFDKQLRHMVDNGEFSNVTFVCEDGCRVHALRQLLAGRSPYFKQLLLGDMIESTNSSVELPTVSSSVLILVMKFLYTGKLTPEDFASSTSGVLPSPLGYDRFQPDWNFVVKAAAAARFFMLDFLGNLLIDQLQEDVTEEVYSGAEDSLIQLAKRFSILYEYPSLRAVGIEDGYDSIETLSSSMVEALRNHDLSPATLSSFSEAAFCSYIEKSAEDSGYVTSSAIRALLLDDYLRLRQILTWCIVSKECGAFEYLDHTCLPGAEIAIEFIDLVEDDFSRPELDFSRGRASFMSRIAKGSLKPLLKYVDFTCIPTRLLCGVVEPLGILEPVELAEVFRTQAMRNSRQIREDLDAALSNVWHVSDESLQNIWRVPVGIDTTVKFTVRRKIDYLAVNAVAGLMMSTSKPREWDIIVTPGGSLEQQNMACFEFGFIALDCDETFDDLRGPLSADPRCSAVQLGCDLKTVVGFSNGRETRRWTLYGDEFIWSEAVILSIKDDLSKTAKMSSKISYFPGRRKFSFSVAKEKVIYPAIYLPLRASGQMPFNPHYDHLLVFYETSGSETGRARGKL</sequence>
<dbReference type="Pfam" id="PF00651">
    <property type="entry name" value="BTB"/>
    <property type="match status" value="1"/>
</dbReference>
<dbReference type="PANTHER" id="PTHR46306:SF1">
    <property type="entry name" value="BTB_POZ DOMAIN-CONTAINING PROTEIN 9"/>
    <property type="match status" value="1"/>
</dbReference>
<evidence type="ECO:0000256" key="1">
    <source>
        <dbReference type="ARBA" id="ARBA00004906"/>
    </source>
</evidence>
<name>A0ABD3HEJ2_9MARC</name>
<dbReference type="AlphaFoldDB" id="A0ABD3HEJ2"/>
<proteinExistence type="predicted"/>
<dbReference type="InterPro" id="IPR052407">
    <property type="entry name" value="BTB_POZ_domain_cont_9"/>
</dbReference>
<dbReference type="PROSITE" id="PS50097">
    <property type="entry name" value="BTB"/>
    <property type="match status" value="1"/>
</dbReference>